<dbReference type="OrthoDB" id="664115at2759"/>
<dbReference type="Gene3D" id="2.120.10.30">
    <property type="entry name" value="TolB, C-terminal domain"/>
    <property type="match status" value="1"/>
</dbReference>
<dbReference type="GO" id="GO:0042562">
    <property type="term" value="F:hormone binding"/>
    <property type="evidence" value="ECO:0007669"/>
    <property type="project" value="TreeGrafter"/>
</dbReference>
<keyword evidence="3 13" id="KW-0245">EGF-like domain</keyword>
<evidence type="ECO:0000256" key="15">
    <source>
        <dbReference type="PROSITE-ProRule" id="PRU00461"/>
    </source>
</evidence>
<dbReference type="FunFam" id="4.10.400.10:FF:000113">
    <property type="entry name" value="Low-density lipoprotein receptor-related protein 8"/>
    <property type="match status" value="1"/>
</dbReference>
<feature type="repeat" description="LDL-receptor class B" evidence="15">
    <location>
        <begin position="614"/>
        <end position="656"/>
    </location>
</feature>
<protein>
    <submittedName>
        <fullName evidence="19">EGF-like domain-containing protein</fullName>
    </submittedName>
</protein>
<evidence type="ECO:0000256" key="12">
    <source>
        <dbReference type="ARBA" id="ARBA00023180"/>
    </source>
</evidence>
<feature type="disulfide bond" evidence="14">
    <location>
        <begin position="174"/>
        <end position="192"/>
    </location>
</feature>
<dbReference type="GO" id="GO:0012505">
    <property type="term" value="C:endomembrane system"/>
    <property type="evidence" value="ECO:0007669"/>
    <property type="project" value="UniProtKB-SubCell"/>
</dbReference>
<evidence type="ECO:0000256" key="13">
    <source>
        <dbReference type="PROSITE-ProRule" id="PRU00076"/>
    </source>
</evidence>
<dbReference type="InterPro" id="IPR002172">
    <property type="entry name" value="LDrepeatLR_classA_rpt"/>
</dbReference>
<feature type="disulfide bond" evidence="14">
    <location>
        <begin position="330"/>
        <end position="342"/>
    </location>
</feature>
<dbReference type="Gene3D" id="4.10.400.10">
    <property type="entry name" value="Low-density Lipoprotein Receptor"/>
    <property type="match status" value="7"/>
</dbReference>
<dbReference type="PROSITE" id="PS01187">
    <property type="entry name" value="EGF_CA"/>
    <property type="match status" value="1"/>
</dbReference>
<evidence type="ECO:0000313" key="18">
    <source>
        <dbReference type="Proteomes" id="UP000274131"/>
    </source>
</evidence>
<evidence type="ECO:0000256" key="4">
    <source>
        <dbReference type="ARBA" id="ARBA00022583"/>
    </source>
</evidence>
<dbReference type="SMART" id="SM00192">
    <property type="entry name" value="LDLa"/>
    <property type="match status" value="7"/>
</dbReference>
<evidence type="ECO:0000256" key="7">
    <source>
        <dbReference type="ARBA" id="ARBA00022737"/>
    </source>
</evidence>
<dbReference type="InterPro" id="IPR051221">
    <property type="entry name" value="LDLR-related"/>
</dbReference>
<feature type="disulfide bond" evidence="14">
    <location>
        <begin position="45"/>
        <end position="60"/>
    </location>
</feature>
<dbReference type="SUPFAM" id="SSF57424">
    <property type="entry name" value="LDL receptor-like module"/>
    <property type="match status" value="7"/>
</dbReference>
<gene>
    <name evidence="17" type="ORF">EVEC_LOCUS7911</name>
</gene>
<feature type="disulfide bond" evidence="14">
    <location>
        <begin position="167"/>
        <end position="179"/>
    </location>
</feature>
<dbReference type="PROSITE" id="PS01209">
    <property type="entry name" value="LDLRA_1"/>
    <property type="match status" value="4"/>
</dbReference>
<feature type="repeat" description="LDL-receptor class B" evidence="15">
    <location>
        <begin position="657"/>
        <end position="701"/>
    </location>
</feature>
<dbReference type="SMART" id="SM00135">
    <property type="entry name" value="LY"/>
    <property type="match status" value="5"/>
</dbReference>
<dbReference type="PANTHER" id="PTHR22722">
    <property type="entry name" value="LOW-DENSITY LIPOPROTEIN RECEPTOR-RELATED PROTEIN 2-RELATED"/>
    <property type="match status" value="1"/>
</dbReference>
<keyword evidence="5" id="KW-0812">Transmembrane</keyword>
<evidence type="ECO:0000256" key="9">
    <source>
        <dbReference type="ARBA" id="ARBA00023136"/>
    </source>
</evidence>
<dbReference type="InterPro" id="IPR000033">
    <property type="entry name" value="LDLR_classB_rpt"/>
</dbReference>
<keyword evidence="18" id="KW-1185">Reference proteome</keyword>
<dbReference type="Pfam" id="PF07645">
    <property type="entry name" value="EGF_CA"/>
    <property type="match status" value="1"/>
</dbReference>
<dbReference type="PROSITE" id="PS50026">
    <property type="entry name" value="EGF_3"/>
    <property type="match status" value="1"/>
</dbReference>
<dbReference type="GO" id="GO:0005509">
    <property type="term" value="F:calcium ion binding"/>
    <property type="evidence" value="ECO:0007669"/>
    <property type="project" value="InterPro"/>
</dbReference>
<dbReference type="InterPro" id="IPR001881">
    <property type="entry name" value="EGF-like_Ca-bd_dom"/>
</dbReference>
<evidence type="ECO:0000256" key="14">
    <source>
        <dbReference type="PROSITE-ProRule" id="PRU00124"/>
    </source>
</evidence>
<keyword evidence="8" id="KW-1133">Transmembrane helix</keyword>
<dbReference type="Gene3D" id="2.10.25.10">
    <property type="entry name" value="Laminin"/>
    <property type="match status" value="1"/>
</dbReference>
<dbReference type="GO" id="GO:0043235">
    <property type="term" value="C:receptor complex"/>
    <property type="evidence" value="ECO:0007669"/>
    <property type="project" value="TreeGrafter"/>
</dbReference>
<dbReference type="InterPro" id="IPR011042">
    <property type="entry name" value="6-blade_b-propeller_TolB-like"/>
</dbReference>
<dbReference type="InterPro" id="IPR018097">
    <property type="entry name" value="EGF_Ca-bd_CS"/>
</dbReference>
<dbReference type="PROSITE" id="PS00010">
    <property type="entry name" value="ASX_HYDROXYL"/>
    <property type="match status" value="1"/>
</dbReference>
<dbReference type="InterPro" id="IPR049883">
    <property type="entry name" value="NOTCH1_EGF-like"/>
</dbReference>
<evidence type="ECO:0000256" key="10">
    <source>
        <dbReference type="ARBA" id="ARBA00023157"/>
    </source>
</evidence>
<evidence type="ECO:0000259" key="16">
    <source>
        <dbReference type="PROSITE" id="PS50026"/>
    </source>
</evidence>
<dbReference type="GO" id="GO:0016324">
    <property type="term" value="C:apical plasma membrane"/>
    <property type="evidence" value="ECO:0007669"/>
    <property type="project" value="TreeGrafter"/>
</dbReference>
<dbReference type="Pfam" id="PF00057">
    <property type="entry name" value="Ldl_recept_a"/>
    <property type="match status" value="7"/>
</dbReference>
<dbReference type="SMART" id="SM00181">
    <property type="entry name" value="EGF"/>
    <property type="match status" value="4"/>
</dbReference>
<keyword evidence="7" id="KW-0677">Repeat</keyword>
<dbReference type="InterPro" id="IPR000152">
    <property type="entry name" value="EGF-type_Asp/Asn_hydroxyl_site"/>
</dbReference>
<evidence type="ECO:0000256" key="11">
    <source>
        <dbReference type="ARBA" id="ARBA00023170"/>
    </source>
</evidence>
<evidence type="ECO:0000313" key="17">
    <source>
        <dbReference type="EMBL" id="VDD93160.1"/>
    </source>
</evidence>
<evidence type="ECO:0000256" key="8">
    <source>
        <dbReference type="ARBA" id="ARBA00022989"/>
    </source>
</evidence>
<keyword evidence="4" id="KW-0254">Endocytosis</keyword>
<feature type="disulfide bond" evidence="14">
    <location>
        <begin position="337"/>
        <end position="355"/>
    </location>
</feature>
<feature type="disulfide bond" evidence="14">
    <location>
        <begin position="227"/>
        <end position="242"/>
    </location>
</feature>
<feature type="disulfide bond" evidence="14">
    <location>
        <begin position="186"/>
        <end position="201"/>
    </location>
</feature>
<name>A0A158QB68_ENTVE</name>
<feature type="disulfide bond" evidence="14">
    <location>
        <begin position="349"/>
        <end position="364"/>
    </location>
</feature>
<dbReference type="FunFam" id="2.120.10.30:FF:000241">
    <property type="entry name" value="Low-density lipoprotein receptor-related protein 6"/>
    <property type="match status" value="1"/>
</dbReference>
<dbReference type="PROSITE" id="PS51120">
    <property type="entry name" value="LDLRB"/>
    <property type="match status" value="3"/>
</dbReference>
<dbReference type="EMBL" id="UXUI01009157">
    <property type="protein sequence ID" value="VDD93160.1"/>
    <property type="molecule type" value="Genomic_DNA"/>
</dbReference>
<feature type="disulfide bond" evidence="13">
    <location>
        <begin position="470"/>
        <end position="480"/>
    </location>
</feature>
<dbReference type="InterPro" id="IPR036055">
    <property type="entry name" value="LDL_receptor-like_sf"/>
</dbReference>
<reference evidence="17 18" key="2">
    <citation type="submission" date="2018-10" db="EMBL/GenBank/DDBJ databases">
        <authorList>
            <consortium name="Pathogen Informatics"/>
        </authorList>
    </citation>
    <scope>NUCLEOTIDE SEQUENCE [LARGE SCALE GENOMIC DNA]</scope>
</reference>
<dbReference type="Pfam" id="PF00058">
    <property type="entry name" value="Ldl_recept_b"/>
    <property type="match status" value="3"/>
</dbReference>
<dbReference type="GO" id="GO:0006898">
    <property type="term" value="P:receptor-mediated endocytosis"/>
    <property type="evidence" value="ECO:0007669"/>
    <property type="project" value="TreeGrafter"/>
</dbReference>
<feature type="disulfide bond" evidence="14">
    <location>
        <begin position="33"/>
        <end position="51"/>
    </location>
</feature>
<dbReference type="FunFam" id="4.10.400.10:FF:000034">
    <property type="entry name" value="Low-density lipoprotein receptor-related protein 2"/>
    <property type="match status" value="1"/>
</dbReference>
<feature type="disulfide bond" evidence="14">
    <location>
        <begin position="101"/>
        <end position="116"/>
    </location>
</feature>
<comment type="caution">
    <text evidence="13">Lacks conserved residue(s) required for the propagation of feature annotation.</text>
</comment>
<dbReference type="AlphaFoldDB" id="A0A158QB68"/>
<dbReference type="PANTHER" id="PTHR22722:SF14">
    <property type="entry name" value="MEGALIN, ISOFORM A"/>
    <property type="match status" value="1"/>
</dbReference>
<keyword evidence="12" id="KW-0325">Glycoprotein</keyword>
<dbReference type="PRINTS" id="PR00261">
    <property type="entry name" value="LDLRECEPTOR"/>
</dbReference>
<evidence type="ECO:0000256" key="6">
    <source>
        <dbReference type="ARBA" id="ARBA00022729"/>
    </source>
</evidence>
<keyword evidence="10 13" id="KW-1015">Disulfide bond</keyword>
<evidence type="ECO:0000256" key="2">
    <source>
        <dbReference type="ARBA" id="ARBA00004308"/>
    </source>
</evidence>
<evidence type="ECO:0000313" key="19">
    <source>
        <dbReference type="WBParaSite" id="EVEC_0000842701-mRNA-1"/>
    </source>
</evidence>
<dbReference type="SUPFAM" id="SSF63825">
    <property type="entry name" value="YWTD domain"/>
    <property type="match status" value="1"/>
</dbReference>
<feature type="repeat" description="LDL-receptor class B" evidence="15">
    <location>
        <begin position="702"/>
        <end position="746"/>
    </location>
</feature>
<dbReference type="CDD" id="cd00112">
    <property type="entry name" value="LDLa"/>
    <property type="match status" value="6"/>
</dbReference>
<feature type="disulfide bond" evidence="14">
    <location>
        <begin position="277"/>
        <end position="292"/>
    </location>
</feature>
<keyword evidence="9" id="KW-0472">Membrane</keyword>
<feature type="domain" description="EGF-like" evidence="16">
    <location>
        <begin position="466"/>
        <end position="501"/>
    </location>
</feature>
<evidence type="ECO:0000256" key="1">
    <source>
        <dbReference type="ARBA" id="ARBA00004167"/>
    </source>
</evidence>
<dbReference type="CDD" id="cd00054">
    <property type="entry name" value="EGF_CA"/>
    <property type="match status" value="1"/>
</dbReference>
<sequence length="979" mass="110909">MKCFSITDLVQELDLNITLRMIIACHKDTEFQCADGRCIPSSWRCDGDRDCTEEEDEKHCNLLTCSNAEDFRCSGESSGLPFYARESKERFAQCIPKSWVCDGEADCKDASDEADCANASCSEGQFACADFSGNKHVCLPSDWKCDGSIDCQDGTDEKGCENQKQTCAEDEFLCEKGICIYNHWKCDGDDDCGDGSDEKNCPSDKCDSREKFQCKTDNICIPTSWVCDDEHDCPDRSDEANCENNSHKKLPHHSVKCHANEFQCRSQTQCINKVWVCDGDEDCNDGSDEKDCVLSFFFDRITFFHCLWHNMVCHKRMDFIFFYQGSLRECNASEKACANGRCIPAKKWCDEVEDCIDGSDEKSCADDLKGSGHIKDCDQWQFKCPSSPLHCVNYDDLCQKGVPNNDCVDSVCNTNITLCNPNANKCKCRKIGSEGTLCYCPRGYTHTGGECKDHALFFSFPSMTADIDECQTFGVCPQKCVNTDGGYRCECYPGYRYITRHSYSGDLRVHVCRAVGSDPFILLSNRATIRGFDLQLKKYRTLVPNVESAVAMDFLHKNGTLIWSDVSSEKIFICQLGKDKTLHEVKDCGTTENLVLVDKGVVTPDGLAVDWVHQLLFWTDTGLDQINVLDLITRKRRTLFTDNLDEPRAIAVDPSRGLIFWSDWGAKARIERAGMDGSDRKIIVSGDKIQWPNGIALDILDKRVFWADAKLKIIMTCDYNGQDIKLVLRSHDLLRHPFSLAVFEDRLYWTDWDSDGVVAANKYTGKEVEKIMRGVSGPLTVRVYHEAVQPNHPNKCYRHECHHLCLPRPYLYDEKEGEMFHSRIPYTCACANGFVFRSSGETYCIMKEEYDTCGLLISINLFGVSSNVSFVVLVFALINFQIVLKDLFSFVGYLWYRRRPNRFVILHVDNPVYRRTVEEVDADMEAFADGAAQQNDSQREVKLVFDGDQRDRVVQRDQIPSTTNLTESMTAPLTSSMVS</sequence>
<dbReference type="WBParaSite" id="EVEC_0000842701-mRNA-1">
    <property type="protein sequence ID" value="EVEC_0000842701-mRNA-1"/>
    <property type="gene ID" value="EVEC_0000842701"/>
</dbReference>
<feature type="disulfide bond" evidence="14">
    <location>
        <begin position="145"/>
        <end position="160"/>
    </location>
</feature>
<keyword evidence="6" id="KW-0732">Signal</keyword>
<accession>A0A158QB68</accession>
<dbReference type="SUPFAM" id="SSF57196">
    <property type="entry name" value="EGF/Laminin"/>
    <property type="match status" value="1"/>
</dbReference>
<dbReference type="STRING" id="51028.A0A158QB68"/>
<evidence type="ECO:0000256" key="5">
    <source>
        <dbReference type="ARBA" id="ARBA00022692"/>
    </source>
</evidence>
<dbReference type="InterPro" id="IPR000742">
    <property type="entry name" value="EGF"/>
</dbReference>
<dbReference type="PROSITE" id="PS50068">
    <property type="entry name" value="LDLRA_2"/>
    <property type="match status" value="7"/>
</dbReference>
<reference evidence="19" key="1">
    <citation type="submission" date="2016-04" db="UniProtKB">
        <authorList>
            <consortium name="WormBaseParasite"/>
        </authorList>
    </citation>
    <scope>IDENTIFICATION</scope>
</reference>
<proteinExistence type="predicted"/>
<dbReference type="SMART" id="SM00179">
    <property type="entry name" value="EGF_CA"/>
    <property type="match status" value="1"/>
</dbReference>
<dbReference type="InterPro" id="IPR023415">
    <property type="entry name" value="LDLR_class-A_CS"/>
</dbReference>
<comment type="subcellular location">
    <subcellularLocation>
        <location evidence="2">Endomembrane system</location>
    </subcellularLocation>
    <subcellularLocation>
        <location evidence="1">Membrane</location>
        <topology evidence="1">Single-pass membrane protein</topology>
    </subcellularLocation>
</comment>
<keyword evidence="11" id="KW-0675">Receptor</keyword>
<dbReference type="Proteomes" id="UP000274131">
    <property type="component" value="Unassembled WGS sequence"/>
</dbReference>
<organism evidence="19">
    <name type="scientific">Enterobius vermicularis</name>
    <name type="common">Human pinworm</name>
    <dbReference type="NCBI Taxonomy" id="51028"/>
    <lineage>
        <taxon>Eukaryota</taxon>
        <taxon>Metazoa</taxon>
        <taxon>Ecdysozoa</taxon>
        <taxon>Nematoda</taxon>
        <taxon>Chromadorea</taxon>
        <taxon>Rhabditida</taxon>
        <taxon>Spirurina</taxon>
        <taxon>Oxyuridomorpha</taxon>
        <taxon>Oxyuroidea</taxon>
        <taxon>Oxyuridae</taxon>
        <taxon>Enterobius</taxon>
    </lineage>
</organism>
<evidence type="ECO:0000256" key="3">
    <source>
        <dbReference type="ARBA" id="ARBA00022536"/>
    </source>
</evidence>